<evidence type="ECO:0000256" key="1">
    <source>
        <dbReference type="ARBA" id="ARBA00023015"/>
    </source>
</evidence>
<dbReference type="PANTHER" id="PTHR30055">
    <property type="entry name" value="HTH-TYPE TRANSCRIPTIONAL REGULATOR RUTR"/>
    <property type="match status" value="1"/>
</dbReference>
<dbReference type="GO" id="GO:0000976">
    <property type="term" value="F:transcription cis-regulatory region binding"/>
    <property type="evidence" value="ECO:0007669"/>
    <property type="project" value="TreeGrafter"/>
</dbReference>
<evidence type="ECO:0000259" key="5">
    <source>
        <dbReference type="PROSITE" id="PS50977"/>
    </source>
</evidence>
<dbReference type="SUPFAM" id="SSF48498">
    <property type="entry name" value="Tetracyclin repressor-like, C-terminal domain"/>
    <property type="match status" value="1"/>
</dbReference>
<accession>A0A9E8DAA1</accession>
<dbReference type="PROSITE" id="PS50977">
    <property type="entry name" value="HTH_TETR_2"/>
    <property type="match status" value="1"/>
</dbReference>
<dbReference type="Pfam" id="PF21597">
    <property type="entry name" value="TetR_C_43"/>
    <property type="match status" value="1"/>
</dbReference>
<keyword evidence="2 4" id="KW-0238">DNA-binding</keyword>
<evidence type="ECO:0000256" key="2">
    <source>
        <dbReference type="ARBA" id="ARBA00023125"/>
    </source>
</evidence>
<evidence type="ECO:0000313" key="6">
    <source>
        <dbReference type="EMBL" id="UZH23232.1"/>
    </source>
</evidence>
<dbReference type="PRINTS" id="PR00455">
    <property type="entry name" value="HTHTETR"/>
</dbReference>
<reference evidence="6" key="2">
    <citation type="submission" date="2022-09" db="EMBL/GenBank/DDBJ databases">
        <authorList>
            <person name="Okoth D.A."/>
            <person name="Hug J.J."/>
            <person name="Garcia R."/>
            <person name="Mueller R."/>
        </authorList>
    </citation>
    <scope>NUCLEOTIDE SEQUENCE</scope>
    <source>
        <strain evidence="6">MSr12020</strain>
    </source>
</reference>
<dbReference type="InterPro" id="IPR001647">
    <property type="entry name" value="HTH_TetR"/>
</dbReference>
<reference evidence="6" key="1">
    <citation type="journal article" date="2022" name="Microorganisms">
        <title>Discovery, Biosynthesis and Biological Activity of a Succinylated Myxochelin from the Myxobacterial Strain MSr12020.</title>
        <authorList>
            <person name="Okoth D.A."/>
            <person name="Hug J.J."/>
            <person name="Garcia R."/>
            <person name="Muller R."/>
        </authorList>
    </citation>
    <scope>NUCLEOTIDE SEQUENCE</scope>
    <source>
        <strain evidence="6">MSr12020</strain>
    </source>
</reference>
<protein>
    <recommendedName>
        <fullName evidence="5">HTH tetR-type domain-containing protein</fullName>
    </recommendedName>
</protein>
<dbReference type="SUPFAM" id="SSF46689">
    <property type="entry name" value="Homeodomain-like"/>
    <property type="match status" value="1"/>
</dbReference>
<dbReference type="InterPro" id="IPR036271">
    <property type="entry name" value="Tet_transcr_reg_TetR-rel_C_sf"/>
</dbReference>
<dbReference type="InterPro" id="IPR050109">
    <property type="entry name" value="HTH-type_TetR-like_transc_reg"/>
</dbReference>
<dbReference type="InterPro" id="IPR049445">
    <property type="entry name" value="TetR_SbtR-like_C"/>
</dbReference>
<evidence type="ECO:0000256" key="4">
    <source>
        <dbReference type="PROSITE-ProRule" id="PRU00335"/>
    </source>
</evidence>
<proteinExistence type="predicted"/>
<dbReference type="Pfam" id="PF00440">
    <property type="entry name" value="TetR_N"/>
    <property type="match status" value="1"/>
</dbReference>
<evidence type="ECO:0000256" key="3">
    <source>
        <dbReference type="ARBA" id="ARBA00023163"/>
    </source>
</evidence>
<name>A0A9E8DAA1_9BACT</name>
<feature type="DNA-binding region" description="H-T-H motif" evidence="4">
    <location>
        <begin position="38"/>
        <end position="57"/>
    </location>
</feature>
<dbReference type="GO" id="GO:0003700">
    <property type="term" value="F:DNA-binding transcription factor activity"/>
    <property type="evidence" value="ECO:0007669"/>
    <property type="project" value="TreeGrafter"/>
</dbReference>
<sequence length="200" mass="21619">MASPTEKKPVRRRDAEENRARIVAAARAVYASSGFDAPLDAIARHAGVGRATLYRNFPDRFALGAAIVEHDLSALEALAREHGDRPDAFLALLSTIVEQYTETHAVVPALLRGPGAPDLQTLVRRVSRLLTVPLQRARAAGLVRDDLTLADVIDVLAMISAVVTGDAPGRSRERRVARAFELLIHGLVPREPASAPSSRR</sequence>
<dbReference type="AlphaFoldDB" id="A0A9E8DAA1"/>
<keyword evidence="1" id="KW-0805">Transcription regulation</keyword>
<dbReference type="EMBL" id="OP359050">
    <property type="protein sequence ID" value="UZH23232.1"/>
    <property type="molecule type" value="Genomic_DNA"/>
</dbReference>
<keyword evidence="3" id="KW-0804">Transcription</keyword>
<organism evidence="6">
    <name type="scientific">myxobacterium MSr12020</name>
    <dbReference type="NCBI Taxonomy" id="2993535"/>
    <lineage>
        <taxon>Bacteria</taxon>
        <taxon>Pseudomonadati</taxon>
        <taxon>Myxococcota</taxon>
        <taxon>Myxococcia</taxon>
        <taxon>Myxococcales</taxon>
    </lineage>
</organism>
<dbReference type="PANTHER" id="PTHR30055:SF234">
    <property type="entry name" value="HTH-TYPE TRANSCRIPTIONAL REGULATOR BETI"/>
    <property type="match status" value="1"/>
</dbReference>
<dbReference type="Gene3D" id="1.10.357.10">
    <property type="entry name" value="Tetracycline Repressor, domain 2"/>
    <property type="match status" value="1"/>
</dbReference>
<feature type="domain" description="HTH tetR-type" evidence="5">
    <location>
        <begin position="16"/>
        <end position="75"/>
    </location>
</feature>
<dbReference type="InterPro" id="IPR009057">
    <property type="entry name" value="Homeodomain-like_sf"/>
</dbReference>